<keyword evidence="6" id="KW-1185">Reference proteome</keyword>
<dbReference type="Pfam" id="PF01613">
    <property type="entry name" value="Flavin_Reduct"/>
    <property type="match status" value="1"/>
</dbReference>
<evidence type="ECO:0000313" key="6">
    <source>
        <dbReference type="Proteomes" id="UP000829685"/>
    </source>
</evidence>
<comment type="similarity">
    <text evidence="3">Belongs to the flavoredoxin family.</text>
</comment>
<dbReference type="Proteomes" id="UP000829685">
    <property type="component" value="Unassembled WGS sequence"/>
</dbReference>
<dbReference type="Gene3D" id="2.30.110.10">
    <property type="entry name" value="Electron Transport, Fmn-binding Protein, Chain A"/>
    <property type="match status" value="1"/>
</dbReference>
<accession>A0A9P9WDG9</accession>
<dbReference type="InterPro" id="IPR052174">
    <property type="entry name" value="Flavoredoxin"/>
</dbReference>
<name>A0A9P9WDG9_9PEZI</name>
<comment type="caution">
    <text evidence="5">The sequence shown here is derived from an EMBL/GenBank/DDBJ whole genome shotgun (WGS) entry which is preliminary data.</text>
</comment>
<sequence length="241" mass="26959">MTMDAHSVISPAILYWGTPVVLITSRNEDGTDNIAPMSSAWWLGHSCMLGLDTTSKTTQNILRTRECVLNLPNDTMSACINALAGATGSNPVSPSKRRRNYKFVKDKWTKSKLSPEPSSIVQPSRIVECPVQMECQLLQVTNLRPDLPDRCGLIVAVEVRVLRTHVSNTLRMDGHENRIDPDRWKPLIMSFQQFYGLKDDKIGPSVLGHIPEEEYRKLTKSDVTRVPGDDDDVLAVTKCRA</sequence>
<comment type="cofactor">
    <cofactor evidence="1">
        <name>FMN</name>
        <dbReference type="ChEBI" id="CHEBI:58210"/>
    </cofactor>
</comment>
<dbReference type="PANTHER" id="PTHR43567:SF1">
    <property type="entry name" value="FLAVOREDOXIN"/>
    <property type="match status" value="1"/>
</dbReference>
<feature type="domain" description="Flavin reductase like" evidence="4">
    <location>
        <begin position="18"/>
        <end position="169"/>
    </location>
</feature>
<dbReference type="EMBL" id="JAFIMR010000037">
    <property type="protein sequence ID" value="KAI1858132.1"/>
    <property type="molecule type" value="Genomic_DNA"/>
</dbReference>
<dbReference type="SUPFAM" id="SSF50475">
    <property type="entry name" value="FMN-binding split barrel"/>
    <property type="match status" value="1"/>
</dbReference>
<keyword evidence="2" id="KW-0285">Flavoprotein</keyword>
<dbReference type="GO" id="GO:0010181">
    <property type="term" value="F:FMN binding"/>
    <property type="evidence" value="ECO:0007669"/>
    <property type="project" value="InterPro"/>
</dbReference>
<proteinExistence type="inferred from homology"/>
<dbReference type="InterPro" id="IPR012349">
    <property type="entry name" value="Split_barrel_FMN-bd"/>
</dbReference>
<gene>
    <name evidence="5" type="ORF">JX265_010800</name>
</gene>
<protein>
    <recommendedName>
        <fullName evidence="4">Flavin reductase like domain-containing protein</fullName>
    </recommendedName>
</protein>
<evidence type="ECO:0000256" key="3">
    <source>
        <dbReference type="ARBA" id="ARBA00038054"/>
    </source>
</evidence>
<dbReference type="InterPro" id="IPR002563">
    <property type="entry name" value="Flavin_Rdtase-like_dom"/>
</dbReference>
<evidence type="ECO:0000256" key="2">
    <source>
        <dbReference type="ARBA" id="ARBA00022630"/>
    </source>
</evidence>
<dbReference type="AlphaFoldDB" id="A0A9P9WDG9"/>
<evidence type="ECO:0000313" key="5">
    <source>
        <dbReference type="EMBL" id="KAI1858132.1"/>
    </source>
</evidence>
<evidence type="ECO:0000259" key="4">
    <source>
        <dbReference type="Pfam" id="PF01613"/>
    </source>
</evidence>
<reference evidence="5" key="1">
    <citation type="submission" date="2021-03" db="EMBL/GenBank/DDBJ databases">
        <title>Revisited historic fungal species revealed as producer of novel bioactive compounds through whole genome sequencing and comparative genomics.</title>
        <authorList>
            <person name="Vignolle G.A."/>
            <person name="Hochenegger N."/>
            <person name="Mach R.L."/>
            <person name="Mach-Aigner A.R."/>
            <person name="Javad Rahimi M."/>
            <person name="Salim K.A."/>
            <person name="Chan C.M."/>
            <person name="Lim L.B.L."/>
            <person name="Cai F."/>
            <person name="Druzhinina I.S."/>
            <person name="U'Ren J.M."/>
            <person name="Derntl C."/>
        </authorList>
    </citation>
    <scope>NUCLEOTIDE SEQUENCE</scope>
    <source>
        <strain evidence="5">TUCIM 5799</strain>
    </source>
</reference>
<organism evidence="5 6">
    <name type="scientific">Neoarthrinium moseri</name>
    <dbReference type="NCBI Taxonomy" id="1658444"/>
    <lineage>
        <taxon>Eukaryota</taxon>
        <taxon>Fungi</taxon>
        <taxon>Dikarya</taxon>
        <taxon>Ascomycota</taxon>
        <taxon>Pezizomycotina</taxon>
        <taxon>Sordariomycetes</taxon>
        <taxon>Xylariomycetidae</taxon>
        <taxon>Amphisphaeriales</taxon>
        <taxon>Apiosporaceae</taxon>
        <taxon>Neoarthrinium</taxon>
    </lineage>
</organism>
<evidence type="ECO:0000256" key="1">
    <source>
        <dbReference type="ARBA" id="ARBA00001917"/>
    </source>
</evidence>
<dbReference type="PANTHER" id="PTHR43567">
    <property type="entry name" value="FLAVOREDOXIN-RELATED-RELATED"/>
    <property type="match status" value="1"/>
</dbReference>